<dbReference type="InterPro" id="IPR003599">
    <property type="entry name" value="Ig_sub"/>
</dbReference>
<dbReference type="Gene3D" id="2.60.40.10">
    <property type="entry name" value="Immunoglobulins"/>
    <property type="match status" value="1"/>
</dbReference>
<gene>
    <name evidence="9" type="primary">TRAV20</name>
</gene>
<dbReference type="InterPro" id="IPR036179">
    <property type="entry name" value="Ig-like_dom_sf"/>
</dbReference>
<keyword evidence="10" id="KW-1185">Reference proteome</keyword>
<dbReference type="GeneTree" id="ENSGT00940000160183"/>
<dbReference type="PROSITE" id="PS50835">
    <property type="entry name" value="IG_LIKE"/>
    <property type="match status" value="1"/>
</dbReference>
<keyword evidence="4" id="KW-0675">Receptor</keyword>
<reference evidence="9" key="2">
    <citation type="submission" date="2025-08" db="UniProtKB">
        <authorList>
            <consortium name="Ensembl"/>
        </authorList>
    </citation>
    <scope>IDENTIFICATION</scope>
</reference>
<evidence type="ECO:0000256" key="2">
    <source>
        <dbReference type="ARBA" id="ARBA00022859"/>
    </source>
</evidence>
<accession>G1LKF8</accession>
<dbReference type="STRING" id="9646.ENSAMEP00000007418"/>
<dbReference type="SUPFAM" id="SSF48726">
    <property type="entry name" value="Immunoglobulin"/>
    <property type="match status" value="1"/>
</dbReference>
<dbReference type="HOGENOM" id="CLU_077975_8_3_1"/>
<evidence type="ECO:0000313" key="9">
    <source>
        <dbReference type="Ensembl" id="ENSAMEP00000007418.2"/>
    </source>
</evidence>
<dbReference type="GO" id="GO:0042605">
    <property type="term" value="F:peptide antigen binding"/>
    <property type="evidence" value="ECO:0007669"/>
    <property type="project" value="TreeGrafter"/>
</dbReference>
<evidence type="ECO:0000256" key="5">
    <source>
        <dbReference type="ARBA" id="ARBA00023319"/>
    </source>
</evidence>
<dbReference type="InterPro" id="IPR013783">
    <property type="entry name" value="Ig-like_fold"/>
</dbReference>
<dbReference type="Ensembl" id="ENSAMET00000007729.2">
    <property type="protein sequence ID" value="ENSAMEP00000007418.2"/>
    <property type="gene ID" value="ENSAMEG00000007052.2"/>
</dbReference>
<keyword evidence="3" id="KW-1064">Adaptive immunity</keyword>
<sequence length="124" mass="13872">MENMLECAFIVLWLQLGWLSGEDCVEQIPQTRRLQEGDSVRLNCTYMVSSFNGLQWYRQDPGQGPEFVFLLYSIGAETQKERLTATLKGGKQSVLYIAASQPSDSATYLCAVRHSAQQASVTNT</sequence>
<evidence type="ECO:0000259" key="8">
    <source>
        <dbReference type="PROSITE" id="PS50835"/>
    </source>
</evidence>
<protein>
    <submittedName>
        <fullName evidence="9">T cell receptor alpha variable 20</fullName>
    </submittedName>
</protein>
<keyword evidence="1 7" id="KW-0732">Signal</keyword>
<dbReference type="InParanoid" id="G1LKF8"/>
<evidence type="ECO:0000256" key="3">
    <source>
        <dbReference type="ARBA" id="ARBA00023130"/>
    </source>
</evidence>
<dbReference type="SMART" id="SM00409">
    <property type="entry name" value="IG"/>
    <property type="match status" value="1"/>
</dbReference>
<dbReference type="InterPro" id="IPR007110">
    <property type="entry name" value="Ig-like_dom"/>
</dbReference>
<keyword evidence="5" id="KW-0393">Immunoglobulin domain</keyword>
<keyword evidence="2" id="KW-0391">Immunity</keyword>
<dbReference type="SMART" id="SM00406">
    <property type="entry name" value="IGv"/>
    <property type="match status" value="1"/>
</dbReference>
<feature type="signal peptide" evidence="7">
    <location>
        <begin position="1"/>
        <end position="21"/>
    </location>
</feature>
<dbReference type="GO" id="GO:0002250">
    <property type="term" value="P:adaptive immune response"/>
    <property type="evidence" value="ECO:0007669"/>
    <property type="project" value="UniProtKB-KW"/>
</dbReference>
<evidence type="ECO:0000256" key="7">
    <source>
        <dbReference type="SAM" id="SignalP"/>
    </source>
</evidence>
<keyword evidence="6" id="KW-1279">T cell receptor</keyword>
<name>G1LKF8_AILME</name>
<dbReference type="InterPro" id="IPR013106">
    <property type="entry name" value="Ig_V-set"/>
</dbReference>
<dbReference type="AlphaFoldDB" id="G1LKF8"/>
<dbReference type="Proteomes" id="UP000008912">
    <property type="component" value="Unassembled WGS sequence"/>
</dbReference>
<dbReference type="PANTHER" id="PTHR19343:SF13">
    <property type="entry name" value="T CELL RECEPTOR ALPHA VARIABLE 21"/>
    <property type="match status" value="1"/>
</dbReference>
<evidence type="ECO:0000256" key="4">
    <source>
        <dbReference type="ARBA" id="ARBA00023170"/>
    </source>
</evidence>
<evidence type="ECO:0000313" key="10">
    <source>
        <dbReference type="Proteomes" id="UP000008912"/>
    </source>
</evidence>
<dbReference type="InterPro" id="IPR051006">
    <property type="entry name" value="TCR_variable_domain"/>
</dbReference>
<reference evidence="9 10" key="1">
    <citation type="journal article" date="2010" name="Nature">
        <title>The sequence and de novo assembly of the giant panda genome.</title>
        <authorList>
            <person name="Li R."/>
            <person name="Fan W."/>
            <person name="Tian G."/>
            <person name="Zhu H."/>
            <person name="He L."/>
            <person name="Cai J."/>
            <person name="Huang Q."/>
            <person name="Cai Q."/>
            <person name="Li B."/>
            <person name="Bai Y."/>
            <person name="Zhang Z."/>
            <person name="Zhang Y."/>
            <person name="Wang W."/>
            <person name="Li J."/>
            <person name="Wei F."/>
            <person name="Li H."/>
            <person name="Jian M."/>
            <person name="Li J."/>
            <person name="Zhang Z."/>
            <person name="Nielsen R."/>
            <person name="Li D."/>
            <person name="Gu W."/>
            <person name="Yang Z."/>
            <person name="Xuan Z."/>
            <person name="Ryder O.A."/>
            <person name="Leung F.C."/>
            <person name="Zhou Y."/>
            <person name="Cao J."/>
            <person name="Sun X."/>
            <person name="Fu Y."/>
            <person name="Fang X."/>
            <person name="Guo X."/>
            <person name="Wang B."/>
            <person name="Hou R."/>
            <person name="Shen F."/>
            <person name="Mu B."/>
            <person name="Ni P."/>
            <person name="Lin R."/>
            <person name="Qian W."/>
            <person name="Wang G."/>
            <person name="Yu C."/>
            <person name="Nie W."/>
            <person name="Wang J."/>
            <person name="Wu Z."/>
            <person name="Liang H."/>
            <person name="Min J."/>
            <person name="Wu Q."/>
            <person name="Cheng S."/>
            <person name="Ruan J."/>
            <person name="Wang M."/>
            <person name="Shi Z."/>
            <person name="Wen M."/>
            <person name="Liu B."/>
            <person name="Ren X."/>
            <person name="Zheng H."/>
            <person name="Dong D."/>
            <person name="Cook K."/>
            <person name="Shan G."/>
            <person name="Zhang H."/>
            <person name="Kosiol C."/>
            <person name="Xie X."/>
            <person name="Lu Z."/>
            <person name="Zheng H."/>
            <person name="Li Y."/>
            <person name="Steiner C.C."/>
            <person name="Lam T.T."/>
            <person name="Lin S."/>
            <person name="Zhang Q."/>
            <person name="Li G."/>
            <person name="Tian J."/>
            <person name="Gong T."/>
            <person name="Liu H."/>
            <person name="Zhang D."/>
            <person name="Fang L."/>
            <person name="Ye C."/>
            <person name="Zhang J."/>
            <person name="Hu W."/>
            <person name="Xu A."/>
            <person name="Ren Y."/>
            <person name="Zhang G."/>
            <person name="Bruford M.W."/>
            <person name="Li Q."/>
            <person name="Ma L."/>
            <person name="Guo Y."/>
            <person name="An N."/>
            <person name="Hu Y."/>
            <person name="Zheng Y."/>
            <person name="Shi Y."/>
            <person name="Li Z."/>
            <person name="Liu Q."/>
            <person name="Chen Y."/>
            <person name="Zhao J."/>
            <person name="Qu N."/>
            <person name="Zhao S."/>
            <person name="Tian F."/>
            <person name="Wang X."/>
            <person name="Wang H."/>
            <person name="Xu L."/>
            <person name="Liu X."/>
            <person name="Vinar T."/>
            <person name="Wang Y."/>
            <person name="Lam T.W."/>
            <person name="Yiu S.M."/>
            <person name="Liu S."/>
            <person name="Zhang H."/>
            <person name="Li D."/>
            <person name="Huang Y."/>
            <person name="Wang X."/>
            <person name="Yang G."/>
            <person name="Jiang Z."/>
            <person name="Wang J."/>
            <person name="Qin N."/>
            <person name="Li L."/>
            <person name="Li J."/>
            <person name="Bolund L."/>
            <person name="Kristiansen K."/>
            <person name="Wong G.K."/>
            <person name="Olson M."/>
            <person name="Zhang X."/>
            <person name="Li S."/>
            <person name="Yang H."/>
            <person name="Wang J."/>
            <person name="Wang J."/>
        </authorList>
    </citation>
    <scope>NUCLEOTIDE SEQUENCE [LARGE SCALE GENOMIC DNA]</scope>
</reference>
<dbReference type="Pfam" id="PF07686">
    <property type="entry name" value="V-set"/>
    <property type="match status" value="1"/>
</dbReference>
<evidence type="ECO:0000256" key="6">
    <source>
        <dbReference type="ARBA" id="ARBA00043266"/>
    </source>
</evidence>
<reference evidence="9" key="3">
    <citation type="submission" date="2025-09" db="UniProtKB">
        <authorList>
            <consortium name="Ensembl"/>
        </authorList>
    </citation>
    <scope>IDENTIFICATION</scope>
</reference>
<proteinExistence type="predicted"/>
<dbReference type="PANTHER" id="PTHR19343">
    <property type="entry name" value="T CELL RECEPTOR ALPHA VARIABLE 1-2"/>
    <property type="match status" value="1"/>
</dbReference>
<feature type="chain" id="PRO_5030170903" evidence="7">
    <location>
        <begin position="22"/>
        <end position="124"/>
    </location>
</feature>
<organism evidence="9 10">
    <name type="scientific">Ailuropoda melanoleuca</name>
    <name type="common">Giant panda</name>
    <dbReference type="NCBI Taxonomy" id="9646"/>
    <lineage>
        <taxon>Eukaryota</taxon>
        <taxon>Metazoa</taxon>
        <taxon>Chordata</taxon>
        <taxon>Craniata</taxon>
        <taxon>Vertebrata</taxon>
        <taxon>Euteleostomi</taxon>
        <taxon>Mammalia</taxon>
        <taxon>Eutheria</taxon>
        <taxon>Laurasiatheria</taxon>
        <taxon>Carnivora</taxon>
        <taxon>Caniformia</taxon>
        <taxon>Ursidae</taxon>
        <taxon>Ailuropoda</taxon>
    </lineage>
</organism>
<dbReference type="eggNOG" id="ENOG502SVXB">
    <property type="taxonomic scope" value="Eukaryota"/>
</dbReference>
<evidence type="ECO:0000256" key="1">
    <source>
        <dbReference type="ARBA" id="ARBA00022729"/>
    </source>
</evidence>
<feature type="domain" description="Ig-like" evidence="8">
    <location>
        <begin position="23"/>
        <end position="122"/>
    </location>
</feature>
<dbReference type="GO" id="GO:0042101">
    <property type="term" value="C:T cell receptor complex"/>
    <property type="evidence" value="ECO:0007669"/>
    <property type="project" value="UniProtKB-KW"/>
</dbReference>